<dbReference type="InterPro" id="IPR003594">
    <property type="entry name" value="HATPase_dom"/>
</dbReference>
<dbReference type="PANTHER" id="PTHR45453">
    <property type="entry name" value="PHOSPHATE REGULON SENSOR PROTEIN PHOR"/>
    <property type="match status" value="1"/>
</dbReference>
<evidence type="ECO:0000256" key="1">
    <source>
        <dbReference type="ARBA" id="ARBA00000085"/>
    </source>
</evidence>
<dbReference type="PRINTS" id="PR00344">
    <property type="entry name" value="BCTRLSENSOR"/>
</dbReference>
<dbReference type="GO" id="GO:0016301">
    <property type="term" value="F:kinase activity"/>
    <property type="evidence" value="ECO:0007669"/>
    <property type="project" value="UniProtKB-KW"/>
</dbReference>
<dbReference type="InterPro" id="IPR005467">
    <property type="entry name" value="His_kinase_dom"/>
</dbReference>
<gene>
    <name evidence="9" type="ORF">H8S34_14265</name>
</gene>
<evidence type="ECO:0000259" key="8">
    <source>
        <dbReference type="PROSITE" id="PS50109"/>
    </source>
</evidence>
<evidence type="ECO:0000313" key="9">
    <source>
        <dbReference type="EMBL" id="MBC5731983.1"/>
    </source>
</evidence>
<evidence type="ECO:0000256" key="6">
    <source>
        <dbReference type="ARBA" id="ARBA00022777"/>
    </source>
</evidence>
<dbReference type="EMBL" id="JACOPR010000013">
    <property type="protein sequence ID" value="MBC5731983.1"/>
    <property type="molecule type" value="Genomic_DNA"/>
</dbReference>
<accession>A0ABR7HWU4</accession>
<dbReference type="Gene3D" id="3.30.565.10">
    <property type="entry name" value="Histidine kinase-like ATPase, C-terminal domain"/>
    <property type="match status" value="1"/>
</dbReference>
<feature type="domain" description="Histidine kinase" evidence="8">
    <location>
        <begin position="330"/>
        <end position="542"/>
    </location>
</feature>
<evidence type="ECO:0000256" key="5">
    <source>
        <dbReference type="ARBA" id="ARBA00022679"/>
    </source>
</evidence>
<dbReference type="CDD" id="cd00075">
    <property type="entry name" value="HATPase"/>
    <property type="match status" value="1"/>
</dbReference>
<dbReference type="EC" id="2.7.13.3" evidence="3"/>
<comment type="catalytic activity">
    <reaction evidence="1">
        <text>ATP + protein L-histidine = ADP + protein N-phospho-L-histidine.</text>
        <dbReference type="EC" id="2.7.13.3"/>
    </reaction>
</comment>
<comment type="caution">
    <text evidence="9">The sequence shown here is derived from an EMBL/GenBank/DDBJ whole genome shotgun (WGS) entry which is preliminary data.</text>
</comment>
<dbReference type="Pfam" id="PF00512">
    <property type="entry name" value="HisKA"/>
    <property type="match status" value="1"/>
</dbReference>
<reference evidence="9 10" key="1">
    <citation type="submission" date="2020-08" db="EMBL/GenBank/DDBJ databases">
        <title>Genome public.</title>
        <authorList>
            <person name="Liu C."/>
            <person name="Sun Q."/>
        </authorList>
    </citation>
    <scope>NUCLEOTIDE SEQUENCE [LARGE SCALE GENOMIC DNA]</scope>
    <source>
        <strain evidence="9 10">New-38</strain>
    </source>
</reference>
<dbReference type="PANTHER" id="PTHR45453:SF1">
    <property type="entry name" value="PHOSPHATE REGULON SENSOR PROTEIN PHOR"/>
    <property type="match status" value="1"/>
</dbReference>
<organism evidence="9 10">
    <name type="scientific">Pseudoflavonifractor hominis</name>
    <dbReference type="NCBI Taxonomy" id="2763059"/>
    <lineage>
        <taxon>Bacteria</taxon>
        <taxon>Bacillati</taxon>
        <taxon>Bacillota</taxon>
        <taxon>Clostridia</taxon>
        <taxon>Eubacteriales</taxon>
        <taxon>Oscillospiraceae</taxon>
        <taxon>Pseudoflavonifractor</taxon>
    </lineage>
</organism>
<keyword evidence="6 9" id="KW-0418">Kinase</keyword>
<dbReference type="Proteomes" id="UP000660021">
    <property type="component" value="Unassembled WGS sequence"/>
</dbReference>
<dbReference type="SUPFAM" id="SSF55874">
    <property type="entry name" value="ATPase domain of HSP90 chaperone/DNA topoisomerase II/histidine kinase"/>
    <property type="match status" value="1"/>
</dbReference>
<dbReference type="SUPFAM" id="SSF47384">
    <property type="entry name" value="Homodimeric domain of signal transducing histidine kinase"/>
    <property type="match status" value="1"/>
</dbReference>
<dbReference type="Pfam" id="PF02518">
    <property type="entry name" value="HATPase_c"/>
    <property type="match status" value="1"/>
</dbReference>
<dbReference type="SMART" id="SM00388">
    <property type="entry name" value="HisKA"/>
    <property type="match status" value="1"/>
</dbReference>
<evidence type="ECO:0000256" key="2">
    <source>
        <dbReference type="ARBA" id="ARBA00004370"/>
    </source>
</evidence>
<name>A0ABR7HWU4_9FIRM</name>
<dbReference type="Gene3D" id="1.10.287.130">
    <property type="match status" value="1"/>
</dbReference>
<proteinExistence type="predicted"/>
<dbReference type="InterPro" id="IPR036890">
    <property type="entry name" value="HATPase_C_sf"/>
</dbReference>
<evidence type="ECO:0000256" key="7">
    <source>
        <dbReference type="ARBA" id="ARBA00023012"/>
    </source>
</evidence>
<dbReference type="SMART" id="SM00387">
    <property type="entry name" value="HATPase_c"/>
    <property type="match status" value="1"/>
</dbReference>
<comment type="subcellular location">
    <subcellularLocation>
        <location evidence="2">Membrane</location>
    </subcellularLocation>
</comment>
<dbReference type="PROSITE" id="PS50109">
    <property type="entry name" value="HIS_KIN"/>
    <property type="match status" value="1"/>
</dbReference>
<evidence type="ECO:0000256" key="4">
    <source>
        <dbReference type="ARBA" id="ARBA00022553"/>
    </source>
</evidence>
<evidence type="ECO:0000313" key="10">
    <source>
        <dbReference type="Proteomes" id="UP000660021"/>
    </source>
</evidence>
<sequence length="542" mass="60338">MKDRVFWRIFRSVFLSFFALWLLLVGVLTFQNLDAKQDQVEHAMGSYEESTLKNCQLVLEGTAEEWEKPAILTNRMTSYDTAGAMGVFRLYDQEGTELARTPLTWGSFCLPGTGVYDHYLCFDTVLSEEEHVALAKRIRANPIYTHFYGTEGGLYEASDNERVGLRGEVIGVQEGNVVYPQKLVYYYEEGPVVLLDTDSSFFQDKALTTFPFDAAQVSSPLVWSKDSPEQALTLFRAAEGRIDSLLDGRKPGTDWTGGGGGGQGYARCGPSADQPELISAYGVAYHTWRLGSSGLEFTYGATFLFLLLLALRVSKRQADTLRRERSLTRAAAHELKTPAAVVRSYAEALREDIAPEKREEYLSVLMDEADRMGVLVCDLLELSRMEGEEKRLLPEDVDLTALVAGAAQRLGRSAEEQSIRVVLDLEPVRIAGDRMRLEQVVDNLLSNALRHTPPGGAIRLTLVRWDRIVRLAVENDGEPIPPEDLGRLFETFWRGEKERARAGGSGLGLALVREAVRLHRGFCGAENIPGGVRFWVELPGGE</sequence>
<dbReference type="InterPro" id="IPR004358">
    <property type="entry name" value="Sig_transdc_His_kin-like_C"/>
</dbReference>
<evidence type="ECO:0000256" key="3">
    <source>
        <dbReference type="ARBA" id="ARBA00012438"/>
    </source>
</evidence>
<dbReference type="InterPro" id="IPR036097">
    <property type="entry name" value="HisK_dim/P_sf"/>
</dbReference>
<keyword evidence="10" id="KW-1185">Reference proteome</keyword>
<dbReference type="RefSeq" id="WP_186964361.1">
    <property type="nucleotide sequence ID" value="NZ_JACOPR010000013.1"/>
</dbReference>
<dbReference type="CDD" id="cd00082">
    <property type="entry name" value="HisKA"/>
    <property type="match status" value="1"/>
</dbReference>
<protein>
    <recommendedName>
        <fullName evidence="3">histidine kinase</fullName>
        <ecNumber evidence="3">2.7.13.3</ecNumber>
    </recommendedName>
</protein>
<keyword evidence="5" id="KW-0808">Transferase</keyword>
<dbReference type="InterPro" id="IPR050351">
    <property type="entry name" value="BphY/WalK/GraS-like"/>
</dbReference>
<keyword evidence="4" id="KW-0597">Phosphoprotein</keyword>
<keyword evidence="7" id="KW-0902">Two-component regulatory system</keyword>
<dbReference type="InterPro" id="IPR003661">
    <property type="entry name" value="HisK_dim/P_dom"/>
</dbReference>